<keyword evidence="1" id="KW-0812">Transmembrane</keyword>
<feature type="transmembrane region" description="Helical" evidence="1">
    <location>
        <begin position="70"/>
        <end position="87"/>
    </location>
</feature>
<protein>
    <submittedName>
        <fullName evidence="2">Uncharacterized protein</fullName>
    </submittedName>
</protein>
<gene>
    <name evidence="2" type="ORF">HaLaN_15513</name>
</gene>
<organism evidence="2 3">
    <name type="scientific">Haematococcus lacustris</name>
    <name type="common">Green alga</name>
    <name type="synonym">Haematococcus pluvialis</name>
    <dbReference type="NCBI Taxonomy" id="44745"/>
    <lineage>
        <taxon>Eukaryota</taxon>
        <taxon>Viridiplantae</taxon>
        <taxon>Chlorophyta</taxon>
        <taxon>core chlorophytes</taxon>
        <taxon>Chlorophyceae</taxon>
        <taxon>CS clade</taxon>
        <taxon>Chlamydomonadales</taxon>
        <taxon>Haematococcaceae</taxon>
        <taxon>Haematococcus</taxon>
    </lineage>
</organism>
<name>A0A699Z916_HAELA</name>
<reference evidence="2 3" key="1">
    <citation type="submission" date="2020-02" db="EMBL/GenBank/DDBJ databases">
        <title>Draft genome sequence of Haematococcus lacustris strain NIES-144.</title>
        <authorList>
            <person name="Morimoto D."/>
            <person name="Nakagawa S."/>
            <person name="Yoshida T."/>
            <person name="Sawayama S."/>
        </authorList>
    </citation>
    <scope>NUCLEOTIDE SEQUENCE [LARGE SCALE GENOMIC DNA]</scope>
    <source>
        <strain evidence="2 3">NIES-144</strain>
    </source>
</reference>
<feature type="transmembrane region" description="Helical" evidence="1">
    <location>
        <begin position="41"/>
        <end position="63"/>
    </location>
</feature>
<keyword evidence="3" id="KW-1185">Reference proteome</keyword>
<keyword evidence="1" id="KW-0472">Membrane</keyword>
<dbReference type="Proteomes" id="UP000485058">
    <property type="component" value="Unassembled WGS sequence"/>
</dbReference>
<evidence type="ECO:0000256" key="1">
    <source>
        <dbReference type="SAM" id="Phobius"/>
    </source>
</evidence>
<comment type="caution">
    <text evidence="2">The sequence shown here is derived from an EMBL/GenBank/DDBJ whole genome shotgun (WGS) entry which is preliminary data.</text>
</comment>
<evidence type="ECO:0000313" key="3">
    <source>
        <dbReference type="Proteomes" id="UP000485058"/>
    </source>
</evidence>
<dbReference type="AlphaFoldDB" id="A0A699Z916"/>
<accession>A0A699Z916</accession>
<feature type="non-terminal residue" evidence="2">
    <location>
        <position position="115"/>
    </location>
</feature>
<keyword evidence="1" id="KW-1133">Transmembrane helix</keyword>
<proteinExistence type="predicted"/>
<sequence>MSERGEKHIMRPGRARVRALLLSAAFGVSLCRSPGLLNGNLAVASVIAPLLAMVALPDLVLAAGSPCPSFLFQLCFLARMAMVWVSWPFLKETLSYNGCFSMFVFMDVLPVLSSQ</sequence>
<dbReference type="EMBL" id="BLLF01001336">
    <property type="protein sequence ID" value="GFH18671.1"/>
    <property type="molecule type" value="Genomic_DNA"/>
</dbReference>
<evidence type="ECO:0000313" key="2">
    <source>
        <dbReference type="EMBL" id="GFH18671.1"/>
    </source>
</evidence>